<proteinExistence type="predicted"/>
<accession>A0AAV3RFV6</accession>
<dbReference type="Proteomes" id="UP001454036">
    <property type="component" value="Unassembled WGS sequence"/>
</dbReference>
<feature type="region of interest" description="Disordered" evidence="1">
    <location>
        <begin position="89"/>
        <end position="131"/>
    </location>
</feature>
<reference evidence="2 3" key="1">
    <citation type="submission" date="2024-01" db="EMBL/GenBank/DDBJ databases">
        <title>The complete chloroplast genome sequence of Lithospermum erythrorhizon: insights into the phylogenetic relationship among Boraginaceae species and the maternal lineages of purple gromwells.</title>
        <authorList>
            <person name="Okada T."/>
            <person name="Watanabe K."/>
        </authorList>
    </citation>
    <scope>NUCLEOTIDE SEQUENCE [LARGE SCALE GENOMIC DNA]</scope>
</reference>
<dbReference type="EMBL" id="BAABME010008975">
    <property type="protein sequence ID" value="GAA0174226.1"/>
    <property type="molecule type" value="Genomic_DNA"/>
</dbReference>
<keyword evidence="3" id="KW-1185">Reference proteome</keyword>
<evidence type="ECO:0000313" key="3">
    <source>
        <dbReference type="Proteomes" id="UP001454036"/>
    </source>
</evidence>
<organism evidence="2 3">
    <name type="scientific">Lithospermum erythrorhizon</name>
    <name type="common">Purple gromwell</name>
    <name type="synonym">Lithospermum officinale var. erythrorhizon</name>
    <dbReference type="NCBI Taxonomy" id="34254"/>
    <lineage>
        <taxon>Eukaryota</taxon>
        <taxon>Viridiplantae</taxon>
        <taxon>Streptophyta</taxon>
        <taxon>Embryophyta</taxon>
        <taxon>Tracheophyta</taxon>
        <taxon>Spermatophyta</taxon>
        <taxon>Magnoliopsida</taxon>
        <taxon>eudicotyledons</taxon>
        <taxon>Gunneridae</taxon>
        <taxon>Pentapetalae</taxon>
        <taxon>asterids</taxon>
        <taxon>lamiids</taxon>
        <taxon>Boraginales</taxon>
        <taxon>Boraginaceae</taxon>
        <taxon>Boraginoideae</taxon>
        <taxon>Lithospermeae</taxon>
        <taxon>Lithospermum</taxon>
    </lineage>
</organism>
<comment type="caution">
    <text evidence="2">The sequence shown here is derived from an EMBL/GenBank/DDBJ whole genome shotgun (WGS) entry which is preliminary data.</text>
</comment>
<sequence>MESPIRASSHIPKNLIEICNLDIVNDHIYQVVLSDRIEKTNTKTNMSGNNLHTTNDTHVPLQNNWLNQQQRPQNLADIEAEIQRRVNEALERERDKTTQSFRYTHHSRGKATSESSEAPNSHRNQEERRCP</sequence>
<gene>
    <name evidence="2" type="ORF">LIER_27665</name>
</gene>
<name>A0AAV3RFV6_LITER</name>
<evidence type="ECO:0000313" key="2">
    <source>
        <dbReference type="EMBL" id="GAA0174226.1"/>
    </source>
</evidence>
<evidence type="ECO:0000256" key="1">
    <source>
        <dbReference type="SAM" id="MobiDB-lite"/>
    </source>
</evidence>
<protein>
    <submittedName>
        <fullName evidence="2">Uncharacterized protein</fullName>
    </submittedName>
</protein>
<dbReference type="AlphaFoldDB" id="A0AAV3RFV6"/>
<feature type="compositionally biased region" description="Polar residues" evidence="1">
    <location>
        <begin position="110"/>
        <end position="122"/>
    </location>
</feature>